<name>A0ABZ1C5V2_9BACT</name>
<feature type="signal peptide" evidence="1">
    <location>
        <begin position="1"/>
        <end position="22"/>
    </location>
</feature>
<evidence type="ECO:0000313" key="3">
    <source>
        <dbReference type="Proteomes" id="UP000738431"/>
    </source>
</evidence>
<protein>
    <recommendedName>
        <fullName evidence="4">DUF4440 domain-containing protein</fullName>
    </recommendedName>
</protein>
<sequence>MKNLRRSLLTLALCALSLTTWAAKPSADETAQIKADIDSMFTLFEKGDASALIEHTHDSIYKLVGSKEVFTQITEQALAMLKQTGIRFVESTTGEPGELYPAGDYELCFVPRTAIMEMQGQKLRTQSFMIAIRTKGESDWKYLDGSGLQQNPALLRTLFPELDESVETPAITVTPVS</sequence>
<evidence type="ECO:0008006" key="4">
    <source>
        <dbReference type="Google" id="ProtNLM"/>
    </source>
</evidence>
<reference evidence="2 3" key="1">
    <citation type="submission" date="2023-12" db="EMBL/GenBank/DDBJ databases">
        <title>Description of an unclassified Opitutus bacterium of Verrucomicrobiota.</title>
        <authorList>
            <person name="Zhang D.-F."/>
        </authorList>
    </citation>
    <scope>NUCLEOTIDE SEQUENCE [LARGE SCALE GENOMIC DNA]</scope>
    <source>
        <strain evidence="2 3">WL0086</strain>
    </source>
</reference>
<gene>
    <name evidence="2" type="ORF">K1X11_019600</name>
</gene>
<dbReference type="RefSeq" id="WP_221029560.1">
    <property type="nucleotide sequence ID" value="NZ_CP139781.1"/>
</dbReference>
<feature type="chain" id="PRO_5045624050" description="DUF4440 domain-containing protein" evidence="1">
    <location>
        <begin position="23"/>
        <end position="177"/>
    </location>
</feature>
<dbReference type="Proteomes" id="UP000738431">
    <property type="component" value="Chromosome"/>
</dbReference>
<keyword evidence="3" id="KW-1185">Reference proteome</keyword>
<evidence type="ECO:0000313" key="2">
    <source>
        <dbReference type="EMBL" id="WRQ87025.1"/>
    </source>
</evidence>
<accession>A0ABZ1C5V2</accession>
<dbReference type="EMBL" id="CP139781">
    <property type="protein sequence ID" value="WRQ87025.1"/>
    <property type="molecule type" value="Genomic_DNA"/>
</dbReference>
<organism evidence="2 3">
    <name type="scientific">Actomonas aquatica</name>
    <dbReference type="NCBI Taxonomy" id="2866162"/>
    <lineage>
        <taxon>Bacteria</taxon>
        <taxon>Pseudomonadati</taxon>
        <taxon>Verrucomicrobiota</taxon>
        <taxon>Opitutia</taxon>
        <taxon>Opitutales</taxon>
        <taxon>Opitutaceae</taxon>
        <taxon>Actomonas</taxon>
    </lineage>
</organism>
<evidence type="ECO:0000256" key="1">
    <source>
        <dbReference type="SAM" id="SignalP"/>
    </source>
</evidence>
<proteinExistence type="predicted"/>
<keyword evidence="1" id="KW-0732">Signal</keyword>